<dbReference type="NCBIfam" id="NF005389">
    <property type="entry name" value="PRK06934.1"/>
    <property type="match status" value="1"/>
</dbReference>
<dbReference type="Gene3D" id="3.40.50.360">
    <property type="match status" value="1"/>
</dbReference>
<dbReference type="EMBL" id="JACSPQ010000001">
    <property type="protein sequence ID" value="MBD8000982.1"/>
    <property type="molecule type" value="Genomic_DNA"/>
</dbReference>
<feature type="chain" id="PRO_5045321715" evidence="1">
    <location>
        <begin position="22"/>
        <end position="221"/>
    </location>
</feature>
<accession>A0ABR8V8H1</accession>
<evidence type="ECO:0000313" key="4">
    <source>
        <dbReference type="Proteomes" id="UP000616346"/>
    </source>
</evidence>
<proteinExistence type="predicted"/>
<dbReference type="Proteomes" id="UP000616346">
    <property type="component" value="Unassembled WGS sequence"/>
</dbReference>
<protein>
    <submittedName>
        <fullName evidence="3">Flavodoxin</fullName>
    </submittedName>
</protein>
<evidence type="ECO:0000259" key="2">
    <source>
        <dbReference type="Pfam" id="PF12682"/>
    </source>
</evidence>
<dbReference type="SUPFAM" id="SSF52218">
    <property type="entry name" value="Flavoproteins"/>
    <property type="match status" value="1"/>
</dbReference>
<dbReference type="Pfam" id="PF12682">
    <property type="entry name" value="Flavodoxin_4"/>
    <property type="match status" value="1"/>
</dbReference>
<gene>
    <name evidence="3" type="ORF">H9626_01935</name>
</gene>
<sequence>MKTYILPLALLCASLSLTPCGDDENNTINTPTEDVVPGTNHRILIAYFSEPLPDNGVDAASSASRLIVNGDLCGSVEYMATVIGEATGGDRVRIQTATPYPEEYAALADQANEERLNGTHPALATNIENFDDYDVIFVGYPIWWYQMPMAMYSFFDAYDFTGKTIIPFSSHGGSGWSGTVDDIAEMEPQATMVNGYSIPRNSVAESADGIRSWLREIGIIE</sequence>
<keyword evidence="4" id="KW-1185">Reference proteome</keyword>
<reference evidence="3 4" key="1">
    <citation type="submission" date="2020-08" db="EMBL/GenBank/DDBJ databases">
        <title>A Genomic Blueprint of the Chicken Gut Microbiome.</title>
        <authorList>
            <person name="Gilroy R."/>
            <person name="Ravi A."/>
            <person name="Getino M."/>
            <person name="Pursley I."/>
            <person name="Horton D.L."/>
            <person name="Alikhan N.-F."/>
            <person name="Baker D."/>
            <person name="Gharbi K."/>
            <person name="Hall N."/>
            <person name="Watson M."/>
            <person name="Adriaenssens E.M."/>
            <person name="Foster-Nyarko E."/>
            <person name="Jarju S."/>
            <person name="Secka A."/>
            <person name="Antonio M."/>
            <person name="Oren A."/>
            <person name="Chaudhuri R."/>
            <person name="La Ragione R.M."/>
            <person name="Hildebrand F."/>
            <person name="Pallen M.J."/>
        </authorList>
    </citation>
    <scope>NUCLEOTIDE SEQUENCE [LARGE SCALE GENOMIC DNA]</scope>
    <source>
        <strain evidence="3 4">Sa1YUN3</strain>
    </source>
</reference>
<evidence type="ECO:0000313" key="3">
    <source>
        <dbReference type="EMBL" id="MBD8000982.1"/>
    </source>
</evidence>
<keyword evidence="1" id="KW-0732">Signal</keyword>
<evidence type="ECO:0000256" key="1">
    <source>
        <dbReference type="SAM" id="SignalP"/>
    </source>
</evidence>
<organism evidence="3 4">
    <name type="scientific">Phocaeicola faecium</name>
    <dbReference type="NCBI Taxonomy" id="2762213"/>
    <lineage>
        <taxon>Bacteria</taxon>
        <taxon>Pseudomonadati</taxon>
        <taxon>Bacteroidota</taxon>
        <taxon>Bacteroidia</taxon>
        <taxon>Bacteroidales</taxon>
        <taxon>Bacteroidaceae</taxon>
        <taxon>Phocaeicola</taxon>
    </lineage>
</organism>
<dbReference type="InterPro" id="IPR008254">
    <property type="entry name" value="Flavodoxin/NO_synth"/>
</dbReference>
<dbReference type="RefSeq" id="WP_191709376.1">
    <property type="nucleotide sequence ID" value="NZ_JACSPQ010000001.1"/>
</dbReference>
<name>A0ABR8V8H1_9BACT</name>
<dbReference type="PANTHER" id="PTHR39201">
    <property type="entry name" value="EXPORTED PROTEIN-RELATED"/>
    <property type="match status" value="1"/>
</dbReference>
<dbReference type="PANTHER" id="PTHR39201:SF1">
    <property type="entry name" value="FLAVODOXIN-LIKE DOMAIN-CONTAINING PROTEIN"/>
    <property type="match status" value="1"/>
</dbReference>
<feature type="signal peptide" evidence="1">
    <location>
        <begin position="1"/>
        <end position="21"/>
    </location>
</feature>
<feature type="domain" description="Flavodoxin-like" evidence="2">
    <location>
        <begin position="73"/>
        <end position="214"/>
    </location>
</feature>
<comment type="caution">
    <text evidence="3">The sequence shown here is derived from an EMBL/GenBank/DDBJ whole genome shotgun (WGS) entry which is preliminary data.</text>
</comment>
<dbReference type="InterPro" id="IPR029039">
    <property type="entry name" value="Flavoprotein-like_sf"/>
</dbReference>